<dbReference type="STRING" id="388408.LAX5112_00023"/>
<organism evidence="1 2">
    <name type="scientific">Roseibium alexandrii</name>
    <dbReference type="NCBI Taxonomy" id="388408"/>
    <lineage>
        <taxon>Bacteria</taxon>
        <taxon>Pseudomonadati</taxon>
        <taxon>Pseudomonadota</taxon>
        <taxon>Alphaproteobacteria</taxon>
        <taxon>Hyphomicrobiales</taxon>
        <taxon>Stappiaceae</taxon>
        <taxon>Roseibium</taxon>
    </lineage>
</organism>
<accession>A0A0M6ZNG4</accession>
<dbReference type="EMBL" id="CXWD01000001">
    <property type="protein sequence ID" value="CTQ63660.1"/>
    <property type="molecule type" value="Genomic_DNA"/>
</dbReference>
<name>A0A0M6ZNG4_9HYPH</name>
<dbReference type="Proteomes" id="UP000053235">
    <property type="component" value="Unassembled WGS sequence"/>
</dbReference>
<gene>
    <name evidence="1" type="ORF">LAX5112_00023</name>
</gene>
<evidence type="ECO:0000313" key="2">
    <source>
        <dbReference type="Proteomes" id="UP000053235"/>
    </source>
</evidence>
<proteinExistence type="predicted"/>
<dbReference type="OrthoDB" id="5525128at2"/>
<sequence>MTTTTTQTIGNRNFNTSANSPFGFGNGKWTATDNSDGYLGNYGANEDVTKTVTVPNGTSELLLKFDFLEVDSWDNEHLYVDINGVTVDLGAFHVYTTEGTHGWQTADDNITYRKTAASTASDFTNEGWVDQRHTYEIELPGSVVTDGQLSIKWHSSLNQASNDEAFGIDNFLLTATVLQADTNDYSDARSAIQEIDMFSIGSQQLGSLYDTFATRLELMKDGAFDLGEEMGLDLGNLTNSQVLQLETDATAALNTWSAANNGFDEWGELLWQEMYDQYGVINGNDGVDLMRGLSILTATAGFLTGGLTGAGALGIATTSLNVFAAFVEETGEHYPSTPIPLQTFTMDEALESLYSELSSRNFNSDAATLKTAADTAAQEMVDFMTNSQLANYVGEMMAGGVNRLSYKSKMEALGFDVDSGYHRADIGPGGPIGDSYSWMRIEDGSADIIGVDSIYFRYNGSTGTGFNYDIDFT</sequence>
<protein>
    <submittedName>
        <fullName evidence="1">Uncharacterized protein</fullName>
    </submittedName>
</protein>
<evidence type="ECO:0000313" key="1">
    <source>
        <dbReference type="EMBL" id="CTQ63660.1"/>
    </source>
</evidence>
<keyword evidence="2" id="KW-1185">Reference proteome</keyword>
<dbReference type="RefSeq" id="WP_055670086.1">
    <property type="nucleotide sequence ID" value="NZ_CXWD01000001.1"/>
</dbReference>
<reference evidence="2" key="1">
    <citation type="submission" date="2015-07" db="EMBL/GenBank/DDBJ databases">
        <authorList>
            <person name="Rodrigo-Torres Lidia"/>
            <person name="Arahal R.David."/>
        </authorList>
    </citation>
    <scope>NUCLEOTIDE SEQUENCE [LARGE SCALE GENOMIC DNA]</scope>
    <source>
        <strain evidence="2">CECT 5112</strain>
    </source>
</reference>
<dbReference type="AlphaFoldDB" id="A0A0M6ZNG4"/>